<feature type="transmembrane region" description="Helical" evidence="8">
    <location>
        <begin position="426"/>
        <end position="450"/>
    </location>
</feature>
<dbReference type="InterPro" id="IPR020846">
    <property type="entry name" value="MFS_dom"/>
</dbReference>
<evidence type="ECO:0000259" key="9">
    <source>
        <dbReference type="PROSITE" id="PS50850"/>
    </source>
</evidence>
<feature type="transmembrane region" description="Helical" evidence="8">
    <location>
        <begin position="370"/>
        <end position="387"/>
    </location>
</feature>
<keyword evidence="6 8" id="KW-0472">Membrane</keyword>
<dbReference type="EMBL" id="JBFXLS010000009">
    <property type="protein sequence ID" value="KAL2831382.1"/>
    <property type="molecule type" value="Genomic_DNA"/>
</dbReference>
<feature type="domain" description="Major facilitator superfamily (MFS) profile" evidence="9">
    <location>
        <begin position="59"/>
        <end position="557"/>
    </location>
</feature>
<feature type="transmembrane region" description="Helical" evidence="8">
    <location>
        <begin position="394"/>
        <end position="414"/>
    </location>
</feature>
<feature type="transmembrane region" description="Helical" evidence="8">
    <location>
        <begin position="128"/>
        <end position="147"/>
    </location>
</feature>
<evidence type="ECO:0000256" key="6">
    <source>
        <dbReference type="ARBA" id="ARBA00023136"/>
    </source>
</evidence>
<feature type="transmembrane region" description="Helical" evidence="8">
    <location>
        <begin position="329"/>
        <end position="350"/>
    </location>
</feature>
<evidence type="ECO:0000256" key="4">
    <source>
        <dbReference type="ARBA" id="ARBA00022692"/>
    </source>
</evidence>
<keyword evidence="4 8" id="KW-0812">Transmembrane</keyword>
<comment type="similarity">
    <text evidence="2">Belongs to the major facilitator superfamily. TCR/Tet family.</text>
</comment>
<dbReference type="Gene3D" id="1.20.1250.20">
    <property type="entry name" value="MFS general substrate transporter like domains"/>
    <property type="match status" value="1"/>
</dbReference>
<evidence type="ECO:0000256" key="3">
    <source>
        <dbReference type="ARBA" id="ARBA00022448"/>
    </source>
</evidence>
<dbReference type="PANTHER" id="PTHR23501">
    <property type="entry name" value="MAJOR FACILITATOR SUPERFAMILY"/>
    <property type="match status" value="1"/>
</dbReference>
<comment type="subcellular location">
    <subcellularLocation>
        <location evidence="1">Membrane</location>
        <topology evidence="1">Multi-pass membrane protein</topology>
    </subcellularLocation>
</comment>
<keyword evidence="3" id="KW-0813">Transport</keyword>
<feature type="region of interest" description="Disordered" evidence="7">
    <location>
        <begin position="1"/>
        <end position="49"/>
    </location>
</feature>
<dbReference type="PROSITE" id="PS50850">
    <property type="entry name" value="MFS"/>
    <property type="match status" value="1"/>
</dbReference>
<feature type="transmembrane region" description="Helical" evidence="8">
    <location>
        <begin position="535"/>
        <end position="553"/>
    </location>
</feature>
<name>A0ABR4IUD4_9EURO</name>
<sequence>MTAETSTHDFRPEKSQDEDRQSSEATSRAEKGNGLEESTGDAVQNDDPAPAGKRSITGLMWFFAYGSILSTVFLFALDGTIVAALQPSIVETYKTETDLAWIGVSFMLGNTAILPLGKAFGTFNIKWLFIWCLVLFEVGSAICGAAPTMDALIVGRVIAGVGGCGIYVGGLIYVALLTTNHERPLYLAGIYCVWGIGCVLGPIIGGSFAQSSATWRWGFYINLPVAALFAPAYLICLPVIRPQPDKSFAERIRSLDWIGIVVFLAGATCFSMAISFGGTAYAWSSGSEIALLVMTGVLLIAFILVTVFHPGVSAENKLLPVGFMRTADLITLPIQSAIVAGTMFTSIYYIPLLFQFTRSDGPLEGGVRMLPFICALVFFALLNAAFMPKLGYYMPWYVFGNAIVIIGSALMFTIDSDTSAGQVYGYTILVGVGVGCYQSAGVAVASAIAAPTEVNNAVSLMTIAQICGVLAALCIDGAVFQNVVINKISSVLPGYSTSEVTELTAGTSSAVFQKLSEELKAAVIGQVTDTIRRVFIYPLAVSAVGFILSCFLSRRKLYLSGGKVAK</sequence>
<comment type="caution">
    <text evidence="10">The sequence shown here is derived from an EMBL/GenBank/DDBJ whole genome shotgun (WGS) entry which is preliminary data.</text>
</comment>
<feature type="transmembrane region" description="Helical" evidence="8">
    <location>
        <begin position="185"/>
        <end position="205"/>
    </location>
</feature>
<proteinExistence type="inferred from homology"/>
<accession>A0ABR4IUD4</accession>
<evidence type="ECO:0000256" key="5">
    <source>
        <dbReference type="ARBA" id="ARBA00022989"/>
    </source>
</evidence>
<dbReference type="InterPro" id="IPR036259">
    <property type="entry name" value="MFS_trans_sf"/>
</dbReference>
<feature type="transmembrane region" description="Helical" evidence="8">
    <location>
        <begin position="257"/>
        <end position="283"/>
    </location>
</feature>
<evidence type="ECO:0000313" key="10">
    <source>
        <dbReference type="EMBL" id="KAL2831382.1"/>
    </source>
</evidence>
<feature type="transmembrane region" description="Helical" evidence="8">
    <location>
        <begin position="62"/>
        <end position="87"/>
    </location>
</feature>
<dbReference type="Proteomes" id="UP001610335">
    <property type="component" value="Unassembled WGS sequence"/>
</dbReference>
<feature type="transmembrane region" description="Helical" evidence="8">
    <location>
        <begin position="99"/>
        <end position="116"/>
    </location>
</feature>
<evidence type="ECO:0000256" key="7">
    <source>
        <dbReference type="SAM" id="MobiDB-lite"/>
    </source>
</evidence>
<dbReference type="Pfam" id="PF07690">
    <property type="entry name" value="MFS_1"/>
    <property type="match status" value="1"/>
</dbReference>
<keyword evidence="5 8" id="KW-1133">Transmembrane helix</keyword>
<protein>
    <submittedName>
        <fullName evidence="10">MFS general substrate transporter</fullName>
    </submittedName>
</protein>
<feature type="transmembrane region" description="Helical" evidence="8">
    <location>
        <begin position="457"/>
        <end position="480"/>
    </location>
</feature>
<gene>
    <name evidence="10" type="ORF">BDW59DRAFT_140131</name>
</gene>
<feature type="transmembrane region" description="Helical" evidence="8">
    <location>
        <begin position="289"/>
        <end position="308"/>
    </location>
</feature>
<feature type="compositionally biased region" description="Basic and acidic residues" evidence="7">
    <location>
        <begin position="1"/>
        <end position="34"/>
    </location>
</feature>
<dbReference type="SUPFAM" id="SSF103473">
    <property type="entry name" value="MFS general substrate transporter"/>
    <property type="match status" value="1"/>
</dbReference>
<reference evidence="10 11" key="1">
    <citation type="submission" date="2024-07" db="EMBL/GenBank/DDBJ databases">
        <title>Section-level genome sequencing and comparative genomics of Aspergillus sections Usti and Cavernicolus.</title>
        <authorList>
            <consortium name="Lawrence Berkeley National Laboratory"/>
            <person name="Nybo J.L."/>
            <person name="Vesth T.C."/>
            <person name="Theobald S."/>
            <person name="Frisvad J.C."/>
            <person name="Larsen T.O."/>
            <person name="Kjaerboelling I."/>
            <person name="Rothschild-Mancinelli K."/>
            <person name="Lyhne E.K."/>
            <person name="Kogle M.E."/>
            <person name="Barry K."/>
            <person name="Clum A."/>
            <person name="Na H."/>
            <person name="Ledsgaard L."/>
            <person name="Lin J."/>
            <person name="Lipzen A."/>
            <person name="Kuo A."/>
            <person name="Riley R."/>
            <person name="Mondo S."/>
            <person name="LaButti K."/>
            <person name="Haridas S."/>
            <person name="Pangalinan J."/>
            <person name="Salamov A.A."/>
            <person name="Simmons B.A."/>
            <person name="Magnuson J.K."/>
            <person name="Chen J."/>
            <person name="Drula E."/>
            <person name="Henrissat B."/>
            <person name="Wiebenga A."/>
            <person name="Lubbers R.J."/>
            <person name="Gomes A.C."/>
            <person name="Makela M.R."/>
            <person name="Stajich J."/>
            <person name="Grigoriev I.V."/>
            <person name="Mortensen U.H."/>
            <person name="De vries R.P."/>
            <person name="Baker S.E."/>
            <person name="Andersen M.R."/>
        </authorList>
    </citation>
    <scope>NUCLEOTIDE SEQUENCE [LARGE SCALE GENOMIC DNA]</scope>
    <source>
        <strain evidence="10 11">CBS 600.67</strain>
    </source>
</reference>
<evidence type="ECO:0000256" key="8">
    <source>
        <dbReference type="SAM" id="Phobius"/>
    </source>
</evidence>
<feature type="transmembrane region" description="Helical" evidence="8">
    <location>
        <begin position="217"/>
        <end position="236"/>
    </location>
</feature>
<dbReference type="PANTHER" id="PTHR23501:SF12">
    <property type="entry name" value="MAJOR FACILITATOR SUPERFAMILY (MFS) PROFILE DOMAIN-CONTAINING PROTEIN-RELATED"/>
    <property type="match status" value="1"/>
</dbReference>
<dbReference type="InterPro" id="IPR011701">
    <property type="entry name" value="MFS"/>
</dbReference>
<keyword evidence="11" id="KW-1185">Reference proteome</keyword>
<evidence type="ECO:0000313" key="11">
    <source>
        <dbReference type="Proteomes" id="UP001610335"/>
    </source>
</evidence>
<evidence type="ECO:0000256" key="1">
    <source>
        <dbReference type="ARBA" id="ARBA00004141"/>
    </source>
</evidence>
<organism evidence="10 11">
    <name type="scientific">Aspergillus cavernicola</name>
    <dbReference type="NCBI Taxonomy" id="176166"/>
    <lineage>
        <taxon>Eukaryota</taxon>
        <taxon>Fungi</taxon>
        <taxon>Dikarya</taxon>
        <taxon>Ascomycota</taxon>
        <taxon>Pezizomycotina</taxon>
        <taxon>Eurotiomycetes</taxon>
        <taxon>Eurotiomycetidae</taxon>
        <taxon>Eurotiales</taxon>
        <taxon>Aspergillaceae</taxon>
        <taxon>Aspergillus</taxon>
        <taxon>Aspergillus subgen. Nidulantes</taxon>
    </lineage>
</organism>
<feature type="transmembrane region" description="Helical" evidence="8">
    <location>
        <begin position="153"/>
        <end position="178"/>
    </location>
</feature>
<evidence type="ECO:0000256" key="2">
    <source>
        <dbReference type="ARBA" id="ARBA00007520"/>
    </source>
</evidence>